<protein>
    <submittedName>
        <fullName evidence="1">Uncharacterized protein</fullName>
    </submittedName>
</protein>
<gene>
    <name evidence="1" type="ORF">PoB_000705000</name>
</gene>
<dbReference type="EMBL" id="BLXT01000825">
    <property type="protein sequence ID" value="GFN80544.1"/>
    <property type="molecule type" value="Genomic_DNA"/>
</dbReference>
<comment type="caution">
    <text evidence="1">The sequence shown here is derived from an EMBL/GenBank/DDBJ whole genome shotgun (WGS) entry which is preliminary data.</text>
</comment>
<reference evidence="1 2" key="1">
    <citation type="journal article" date="2021" name="Elife">
        <title>Chloroplast acquisition without the gene transfer in kleptoplastic sea slugs, Plakobranchus ocellatus.</title>
        <authorList>
            <person name="Maeda T."/>
            <person name="Takahashi S."/>
            <person name="Yoshida T."/>
            <person name="Shimamura S."/>
            <person name="Takaki Y."/>
            <person name="Nagai Y."/>
            <person name="Toyoda A."/>
            <person name="Suzuki Y."/>
            <person name="Arimoto A."/>
            <person name="Ishii H."/>
            <person name="Satoh N."/>
            <person name="Nishiyama T."/>
            <person name="Hasebe M."/>
            <person name="Maruyama T."/>
            <person name="Minagawa J."/>
            <person name="Obokata J."/>
            <person name="Shigenobu S."/>
        </authorList>
    </citation>
    <scope>NUCLEOTIDE SEQUENCE [LARGE SCALE GENOMIC DNA]</scope>
</reference>
<organism evidence="1 2">
    <name type="scientific">Plakobranchus ocellatus</name>
    <dbReference type="NCBI Taxonomy" id="259542"/>
    <lineage>
        <taxon>Eukaryota</taxon>
        <taxon>Metazoa</taxon>
        <taxon>Spiralia</taxon>
        <taxon>Lophotrochozoa</taxon>
        <taxon>Mollusca</taxon>
        <taxon>Gastropoda</taxon>
        <taxon>Heterobranchia</taxon>
        <taxon>Euthyneura</taxon>
        <taxon>Panpulmonata</taxon>
        <taxon>Sacoglossa</taxon>
        <taxon>Placobranchoidea</taxon>
        <taxon>Plakobranchidae</taxon>
        <taxon>Plakobranchus</taxon>
    </lineage>
</organism>
<name>A0AAV3YDD8_9GAST</name>
<evidence type="ECO:0000313" key="1">
    <source>
        <dbReference type="EMBL" id="GFN80544.1"/>
    </source>
</evidence>
<dbReference type="AlphaFoldDB" id="A0AAV3YDD8"/>
<proteinExistence type="predicted"/>
<sequence>MDIIGRSPESLIIVISLDFPLLHYLTIDFRRSLSFILRQKMATSVNPRNPVYFDFYGFTVKVLISLHFSIACRLMKFALKLHIHAWYLSGMGHTILQCFERLFTHHWYILTGYLKQISSSNLPRPSNRNSILGVSFS</sequence>
<dbReference type="Proteomes" id="UP000735302">
    <property type="component" value="Unassembled WGS sequence"/>
</dbReference>
<accession>A0AAV3YDD8</accession>
<keyword evidence="2" id="KW-1185">Reference proteome</keyword>
<evidence type="ECO:0000313" key="2">
    <source>
        <dbReference type="Proteomes" id="UP000735302"/>
    </source>
</evidence>